<protein>
    <submittedName>
        <fullName evidence="1">Uncharacterized protein</fullName>
    </submittedName>
</protein>
<gene>
    <name evidence="1" type="ORF">M413DRAFT_323229</name>
</gene>
<reference evidence="1 2" key="1">
    <citation type="submission" date="2014-04" db="EMBL/GenBank/DDBJ databases">
        <authorList>
            <consortium name="DOE Joint Genome Institute"/>
            <person name="Kuo A."/>
            <person name="Gay G."/>
            <person name="Dore J."/>
            <person name="Kohler A."/>
            <person name="Nagy L.G."/>
            <person name="Floudas D."/>
            <person name="Copeland A."/>
            <person name="Barry K.W."/>
            <person name="Cichocki N."/>
            <person name="Veneault-Fourrey C."/>
            <person name="LaButti K."/>
            <person name="Lindquist E.A."/>
            <person name="Lipzen A."/>
            <person name="Lundell T."/>
            <person name="Morin E."/>
            <person name="Murat C."/>
            <person name="Sun H."/>
            <person name="Tunlid A."/>
            <person name="Henrissat B."/>
            <person name="Grigoriev I.V."/>
            <person name="Hibbett D.S."/>
            <person name="Martin F."/>
            <person name="Nordberg H.P."/>
            <person name="Cantor M.N."/>
            <person name="Hua S.X."/>
        </authorList>
    </citation>
    <scope>NUCLEOTIDE SEQUENCE [LARGE SCALE GENOMIC DNA]</scope>
    <source>
        <strain evidence="2">h7</strain>
    </source>
</reference>
<evidence type="ECO:0000313" key="2">
    <source>
        <dbReference type="Proteomes" id="UP000053424"/>
    </source>
</evidence>
<dbReference type="HOGENOM" id="CLU_2654775_0_0_1"/>
<dbReference type="OrthoDB" id="3053652at2759"/>
<reference evidence="2" key="2">
    <citation type="submission" date="2015-01" db="EMBL/GenBank/DDBJ databases">
        <title>Evolutionary Origins and Diversification of the Mycorrhizal Mutualists.</title>
        <authorList>
            <consortium name="DOE Joint Genome Institute"/>
            <consortium name="Mycorrhizal Genomics Consortium"/>
            <person name="Kohler A."/>
            <person name="Kuo A."/>
            <person name="Nagy L.G."/>
            <person name="Floudas D."/>
            <person name="Copeland A."/>
            <person name="Barry K.W."/>
            <person name="Cichocki N."/>
            <person name="Veneault-Fourrey C."/>
            <person name="LaButti K."/>
            <person name="Lindquist E.A."/>
            <person name="Lipzen A."/>
            <person name="Lundell T."/>
            <person name="Morin E."/>
            <person name="Murat C."/>
            <person name="Riley R."/>
            <person name="Ohm R."/>
            <person name="Sun H."/>
            <person name="Tunlid A."/>
            <person name="Henrissat B."/>
            <person name="Grigoriev I.V."/>
            <person name="Hibbett D.S."/>
            <person name="Martin F."/>
        </authorList>
    </citation>
    <scope>NUCLEOTIDE SEQUENCE [LARGE SCALE GENOMIC DNA]</scope>
    <source>
        <strain evidence="2">h7</strain>
    </source>
</reference>
<dbReference type="EMBL" id="KN831810">
    <property type="protein sequence ID" value="KIM36019.1"/>
    <property type="molecule type" value="Genomic_DNA"/>
</dbReference>
<evidence type="ECO:0000313" key="1">
    <source>
        <dbReference type="EMBL" id="KIM36019.1"/>
    </source>
</evidence>
<keyword evidence="2" id="KW-1185">Reference proteome</keyword>
<accession>A0A0C3BVB9</accession>
<dbReference type="AlphaFoldDB" id="A0A0C3BVB9"/>
<dbReference type="Proteomes" id="UP000053424">
    <property type="component" value="Unassembled WGS sequence"/>
</dbReference>
<organism evidence="1 2">
    <name type="scientific">Hebeloma cylindrosporum</name>
    <dbReference type="NCBI Taxonomy" id="76867"/>
    <lineage>
        <taxon>Eukaryota</taxon>
        <taxon>Fungi</taxon>
        <taxon>Dikarya</taxon>
        <taxon>Basidiomycota</taxon>
        <taxon>Agaricomycotina</taxon>
        <taxon>Agaricomycetes</taxon>
        <taxon>Agaricomycetidae</taxon>
        <taxon>Agaricales</taxon>
        <taxon>Agaricineae</taxon>
        <taxon>Hymenogastraceae</taxon>
        <taxon>Hebeloma</taxon>
    </lineage>
</organism>
<sequence length="76" mass="8920">MENMGDISQSFKRWLNRTTPINRLPPEILTQVFKNLHADKSHDNEFPPRFTLTRTHHISDAKDSFSWIPVITNICN</sequence>
<name>A0A0C3BVB9_HEBCY</name>
<proteinExistence type="predicted"/>